<evidence type="ECO:0000256" key="1">
    <source>
        <dbReference type="SAM" id="MobiDB-lite"/>
    </source>
</evidence>
<evidence type="ECO:0000259" key="3">
    <source>
        <dbReference type="PROSITE" id="PS50093"/>
    </source>
</evidence>
<keyword evidence="5" id="KW-1185">Reference proteome</keyword>
<feature type="compositionally biased region" description="Polar residues" evidence="1">
    <location>
        <begin position="92"/>
        <end position="103"/>
    </location>
</feature>
<organism evidence="4 5">
    <name type="scientific">Virgibacillus profundi</name>
    <dbReference type="NCBI Taxonomy" id="2024555"/>
    <lineage>
        <taxon>Bacteria</taxon>
        <taxon>Bacillati</taxon>
        <taxon>Bacillota</taxon>
        <taxon>Bacilli</taxon>
        <taxon>Bacillales</taxon>
        <taxon>Bacillaceae</taxon>
        <taxon>Virgibacillus</taxon>
    </lineage>
</organism>
<proteinExistence type="predicted"/>
<name>A0A2A2IJW9_9BACI</name>
<dbReference type="PROSITE" id="PS51257">
    <property type="entry name" value="PROKAR_LIPOPROTEIN"/>
    <property type="match status" value="1"/>
</dbReference>
<reference evidence="4 5" key="1">
    <citation type="submission" date="2017-08" db="EMBL/GenBank/DDBJ databases">
        <title>Virgibacillus indicus sp. nov. and Virgibacillus profoundi sp. nov, two moderately halophilic bacteria isolated from marine sediment by using the Microfluidic Streak Plate.</title>
        <authorList>
            <person name="Xu B."/>
            <person name="Hu B."/>
            <person name="Wang J."/>
            <person name="Zhu Y."/>
            <person name="Huang L."/>
            <person name="Du W."/>
            <person name="Huang Y."/>
        </authorList>
    </citation>
    <scope>NUCLEOTIDE SEQUENCE [LARGE SCALE GENOMIC DNA]</scope>
    <source>
        <strain evidence="4 5">IO3-P3-H5</strain>
    </source>
</reference>
<accession>A0A2A2IJW9</accession>
<dbReference type="RefSeq" id="WP_095653975.1">
    <property type="nucleotide sequence ID" value="NZ_NPOA01000001.1"/>
</dbReference>
<dbReference type="OrthoDB" id="2679563at2"/>
<dbReference type="InterPro" id="IPR000601">
    <property type="entry name" value="PKD_dom"/>
</dbReference>
<gene>
    <name evidence="4" type="ORF">CIL05_02815</name>
</gene>
<keyword evidence="2" id="KW-0732">Signal</keyword>
<comment type="caution">
    <text evidence="4">The sequence shown here is derived from an EMBL/GenBank/DDBJ whole genome shotgun (WGS) entry which is preliminary data.</text>
</comment>
<dbReference type="InterPro" id="IPR035986">
    <property type="entry name" value="PKD_dom_sf"/>
</dbReference>
<feature type="region of interest" description="Disordered" evidence="1">
    <location>
        <begin position="135"/>
        <end position="163"/>
    </location>
</feature>
<dbReference type="EMBL" id="NPOA01000001">
    <property type="protein sequence ID" value="PAV31606.1"/>
    <property type="molecule type" value="Genomic_DNA"/>
</dbReference>
<dbReference type="PROSITE" id="PS50093">
    <property type="entry name" value="PKD"/>
    <property type="match status" value="1"/>
</dbReference>
<feature type="chain" id="PRO_5039038353" description="PKD domain-containing protein" evidence="2">
    <location>
        <begin position="21"/>
        <end position="260"/>
    </location>
</feature>
<dbReference type="Pfam" id="PF13115">
    <property type="entry name" value="YtkA"/>
    <property type="match status" value="2"/>
</dbReference>
<dbReference type="SUPFAM" id="SSF49299">
    <property type="entry name" value="PKD domain"/>
    <property type="match status" value="1"/>
</dbReference>
<sequence length="260" mass="29097">MKNKTWVFLLIIALTAVLTACGGGESESAEESEETDELKILEVEFEVPETAEVNETVELKAIVTYGEEDVTDADDVTFEIWEQGNEDDSTKIEATNNSDGTYTAETSFEQDGIYEMYAHTNARELHTMPKKSITVGEGASSEAASGTDKAENHANEQDEEAEGFGMNFMEPEDVIIETDTELTVHLQNEGIPLEKAQVRYEIWNDEVSDKHEWTDAEESVPGEYTAAHQFTEVGTYTVQIHVENDEGLHEHEEYPVEVMK</sequence>
<feature type="signal peptide" evidence="2">
    <location>
        <begin position="1"/>
        <end position="20"/>
    </location>
</feature>
<evidence type="ECO:0000313" key="4">
    <source>
        <dbReference type="EMBL" id="PAV31606.1"/>
    </source>
</evidence>
<dbReference type="Proteomes" id="UP000218887">
    <property type="component" value="Unassembled WGS sequence"/>
</dbReference>
<feature type="domain" description="PKD" evidence="3">
    <location>
        <begin position="212"/>
        <end position="260"/>
    </location>
</feature>
<protein>
    <recommendedName>
        <fullName evidence="3">PKD domain-containing protein</fullName>
    </recommendedName>
</protein>
<evidence type="ECO:0000256" key="2">
    <source>
        <dbReference type="SAM" id="SignalP"/>
    </source>
</evidence>
<evidence type="ECO:0000313" key="5">
    <source>
        <dbReference type="Proteomes" id="UP000218887"/>
    </source>
</evidence>
<dbReference type="CDD" id="cd00146">
    <property type="entry name" value="PKD"/>
    <property type="match status" value="1"/>
</dbReference>
<dbReference type="AlphaFoldDB" id="A0A2A2IJW9"/>
<dbReference type="InterPro" id="IPR032693">
    <property type="entry name" value="YtkA-like_dom"/>
</dbReference>
<feature type="region of interest" description="Disordered" evidence="1">
    <location>
        <begin position="84"/>
        <end position="103"/>
    </location>
</feature>